<evidence type="ECO:0000313" key="2">
    <source>
        <dbReference type="EMBL" id="UOO93392.1"/>
    </source>
</evidence>
<dbReference type="RefSeq" id="WP_019959131.1">
    <property type="nucleotide sequence ID" value="NZ_CP091512.1"/>
</dbReference>
<gene>
    <name evidence="2" type="ORF">LVJ81_05020</name>
</gene>
<dbReference type="Proteomes" id="UP000832034">
    <property type="component" value="Chromosome"/>
</dbReference>
<protein>
    <recommendedName>
        <fullName evidence="4">SWIM-type domain-containing protein</fullName>
    </recommendedName>
</protein>
<name>A0ABY4ED65_VITST</name>
<keyword evidence="3" id="KW-1185">Reference proteome</keyword>
<feature type="coiled-coil region" evidence="1">
    <location>
        <begin position="74"/>
        <end position="101"/>
    </location>
</feature>
<keyword evidence="1" id="KW-0175">Coiled coil</keyword>
<reference evidence="2" key="2">
    <citation type="journal article" date="2022" name="Res Sq">
        <title>Evolution of multicellular longitudinally dividing oral cavity symbionts (Neisseriaceae).</title>
        <authorList>
            <person name="Nyongesa S."/>
            <person name="Weber P."/>
            <person name="Bernet E."/>
            <person name="Pullido F."/>
            <person name="Nieckarz M."/>
            <person name="Delaby M."/>
            <person name="Nieves C."/>
            <person name="Viehboeck T."/>
            <person name="Krause N."/>
            <person name="Rivera-Millot A."/>
            <person name="Nakamura A."/>
            <person name="Vischer N."/>
            <person name="VanNieuwenhze M."/>
            <person name="Brun Y."/>
            <person name="Cava F."/>
            <person name="Bulgheresi S."/>
            <person name="Veyrier F."/>
        </authorList>
    </citation>
    <scope>NUCLEOTIDE SEQUENCE</scope>
    <source>
        <strain evidence="2">SAG 1488-6</strain>
    </source>
</reference>
<evidence type="ECO:0000256" key="1">
    <source>
        <dbReference type="SAM" id="Coils"/>
    </source>
</evidence>
<evidence type="ECO:0000313" key="3">
    <source>
        <dbReference type="Proteomes" id="UP000832034"/>
    </source>
</evidence>
<dbReference type="EMBL" id="CP091512">
    <property type="protein sequence ID" value="UOO93392.1"/>
    <property type="molecule type" value="Genomic_DNA"/>
</dbReference>
<proteinExistence type="predicted"/>
<organism evidence="2 3">
    <name type="scientific">Vitreoscilla stercoraria</name>
    <dbReference type="NCBI Taxonomy" id="61"/>
    <lineage>
        <taxon>Bacteria</taxon>
        <taxon>Pseudomonadati</taxon>
        <taxon>Pseudomonadota</taxon>
        <taxon>Betaproteobacteria</taxon>
        <taxon>Neisseriales</taxon>
        <taxon>Neisseriaceae</taxon>
        <taxon>Vitreoscilla</taxon>
    </lineage>
</organism>
<accession>A0ABY4ED65</accession>
<evidence type="ECO:0008006" key="4">
    <source>
        <dbReference type="Google" id="ProtNLM"/>
    </source>
</evidence>
<reference evidence="2" key="1">
    <citation type="submission" date="2021-12" db="EMBL/GenBank/DDBJ databases">
        <authorList>
            <person name="Veyrier F.J."/>
        </authorList>
    </citation>
    <scope>NUCLEOTIDE SEQUENCE</scope>
    <source>
        <strain evidence="2">SAG 1488-6</strain>
    </source>
</reference>
<sequence>MATRNKVVAENKEAIAALTVKQQLDVIAAREKRAEQERVEAGNILALGNALGLKPTQVEEVLAKINIASGVMTEELTRDDLQHLAKAMDELQDKFKSMQVRGGIHPRTVINKSRKVDLLRCETEINTAVAARRDKEGVVVFRVNASAKSKQTHHAVSVQFLDFQAAISGGRISNKMAEAVARGPIRFDCDCGRHRFWYRYVATVGGFAQGKPETGFPKIRNPKLGGIACKHVLRVMLVLTKSPAFTAYMKQYIAQMRGNPTPKAKTMGKKQIEQLAEQISQEAWNKKRIRQHANAAVPADMTDAFSSNRRKAKSIAGVGMTPSEIAKAKAQAKAANMEAIREINRQLNNPEIQQNTTPEVFAQIQKLLEGAKRGS</sequence>